<evidence type="ECO:0000256" key="4">
    <source>
        <dbReference type="ARBA" id="ARBA00022723"/>
    </source>
</evidence>
<keyword evidence="5" id="KW-0560">Oxidoreductase</keyword>
<evidence type="ECO:0000256" key="2">
    <source>
        <dbReference type="ARBA" id="ARBA00022630"/>
    </source>
</evidence>
<dbReference type="InterPro" id="IPR036010">
    <property type="entry name" value="2Fe-2S_ferredoxin-like_sf"/>
</dbReference>
<keyword evidence="3" id="KW-0001">2Fe-2S</keyword>
<evidence type="ECO:0000256" key="7">
    <source>
        <dbReference type="ARBA" id="ARBA00023014"/>
    </source>
</evidence>
<evidence type="ECO:0000313" key="9">
    <source>
        <dbReference type="EMBL" id="MEX6462766.1"/>
    </source>
</evidence>
<dbReference type="Pfam" id="PF00175">
    <property type="entry name" value="NAD_binding_1"/>
    <property type="match status" value="1"/>
</dbReference>
<dbReference type="EMBL" id="JBFTEZ010000001">
    <property type="protein sequence ID" value="MEX6462766.1"/>
    <property type="molecule type" value="Genomic_DNA"/>
</dbReference>
<evidence type="ECO:0000313" key="10">
    <source>
        <dbReference type="Proteomes" id="UP001560293"/>
    </source>
</evidence>
<dbReference type="PROSITE" id="PS51085">
    <property type="entry name" value="2FE2S_FER_2"/>
    <property type="match status" value="1"/>
</dbReference>
<dbReference type="InterPro" id="IPR001041">
    <property type="entry name" value="2Fe-2S_ferredoxin-type"/>
</dbReference>
<dbReference type="PROSITE" id="PS00197">
    <property type="entry name" value="2FE2S_FER_1"/>
    <property type="match status" value="1"/>
</dbReference>
<dbReference type="PANTHER" id="PTHR47354:SF1">
    <property type="entry name" value="CARNITINE MONOOXYGENASE REDUCTASE SUBUNIT"/>
    <property type="match status" value="1"/>
</dbReference>
<dbReference type="SUPFAM" id="SSF54292">
    <property type="entry name" value="2Fe-2S ferredoxin-like"/>
    <property type="match status" value="1"/>
</dbReference>
<dbReference type="PANTHER" id="PTHR47354">
    <property type="entry name" value="NADH OXIDOREDUCTASE HCR"/>
    <property type="match status" value="1"/>
</dbReference>
<dbReference type="CDD" id="cd06185">
    <property type="entry name" value="PDR_like"/>
    <property type="match status" value="1"/>
</dbReference>
<dbReference type="PRINTS" id="PR00409">
    <property type="entry name" value="PHDIOXRDTASE"/>
</dbReference>
<protein>
    <submittedName>
        <fullName evidence="9">2Fe-2S iron-sulfur cluster-binding protein</fullName>
    </submittedName>
</protein>
<dbReference type="CDD" id="cd00207">
    <property type="entry name" value="fer2"/>
    <property type="match status" value="1"/>
</dbReference>
<comment type="cofactor">
    <cofactor evidence="1">
        <name>FAD</name>
        <dbReference type="ChEBI" id="CHEBI:57692"/>
    </cofactor>
</comment>
<evidence type="ECO:0000259" key="8">
    <source>
        <dbReference type="PROSITE" id="PS51085"/>
    </source>
</evidence>
<sequence length="231" mass="25117">MHSELRAGSELSVSLPRNNFPLVRRESYLFIAGGIGITPFISMIEEVDKAGAEWRLLYGGRSRNSMAFLDVLQDYGDKVEVAPQDESGLLDLKLALGQTAPEAAIYACGPAPLLDACEEHCLSAERELHIERFSADLHTAQNSQPFEVIAERSGVRALVAPGQSIVDVLEQHGVFVDTSCRSGTCGTCETAVLRGTPEHRDTLLTDAEREENETMMICVGRALSPSITLDV</sequence>
<evidence type="ECO:0000256" key="5">
    <source>
        <dbReference type="ARBA" id="ARBA00023002"/>
    </source>
</evidence>
<dbReference type="SUPFAM" id="SSF52343">
    <property type="entry name" value="Ferredoxin reductase-like, C-terminal NADP-linked domain"/>
    <property type="match status" value="1"/>
</dbReference>
<keyword evidence="6" id="KW-0408">Iron</keyword>
<proteinExistence type="predicted"/>
<keyword evidence="4" id="KW-0479">Metal-binding</keyword>
<dbReference type="InterPro" id="IPR012675">
    <property type="entry name" value="Beta-grasp_dom_sf"/>
</dbReference>
<evidence type="ECO:0000256" key="6">
    <source>
        <dbReference type="ARBA" id="ARBA00023004"/>
    </source>
</evidence>
<gene>
    <name evidence="9" type="ORF">AB6N35_00095</name>
</gene>
<dbReference type="Pfam" id="PF00111">
    <property type="entry name" value="Fer2"/>
    <property type="match status" value="1"/>
</dbReference>
<accession>A0ABV3YCU6</accession>
<dbReference type="Gene3D" id="3.10.20.30">
    <property type="match status" value="1"/>
</dbReference>
<name>A0ABV3YCU6_9ACTN</name>
<comment type="caution">
    <text evidence="9">The sequence shown here is derived from an EMBL/GenBank/DDBJ whole genome shotgun (WGS) entry which is preliminary data.</text>
</comment>
<dbReference type="RefSeq" id="WP_256378838.1">
    <property type="nucleotide sequence ID" value="NZ_JBFTEZ010000001.1"/>
</dbReference>
<feature type="domain" description="2Fe-2S ferredoxin-type" evidence="8">
    <location>
        <begin position="144"/>
        <end position="231"/>
    </location>
</feature>
<keyword evidence="2" id="KW-0285">Flavoprotein</keyword>
<reference evidence="10" key="1">
    <citation type="submission" date="2024-07" db="EMBL/GenBank/DDBJ databases">
        <title>Pseudomonas strain that inhibits Aeromonas fish pathogens.</title>
        <authorList>
            <person name="Wildschutte H."/>
        </authorList>
    </citation>
    <scope>NUCLEOTIDE SEQUENCE [LARGE SCALE GENOMIC DNA]</scope>
    <source>
        <strain evidence="10">n60</strain>
    </source>
</reference>
<dbReference type="InterPro" id="IPR039261">
    <property type="entry name" value="FNR_nucleotide-bd"/>
</dbReference>
<dbReference type="Proteomes" id="UP001560293">
    <property type="component" value="Unassembled WGS sequence"/>
</dbReference>
<keyword evidence="7" id="KW-0411">Iron-sulfur</keyword>
<dbReference type="InterPro" id="IPR050415">
    <property type="entry name" value="MRET"/>
</dbReference>
<dbReference type="Gene3D" id="3.40.50.80">
    <property type="entry name" value="Nucleotide-binding domain of ferredoxin-NADP reductase (FNR) module"/>
    <property type="match status" value="1"/>
</dbReference>
<organism evidence="9 10">
    <name type="scientific">Dietzia cinnamea</name>
    <dbReference type="NCBI Taxonomy" id="321318"/>
    <lineage>
        <taxon>Bacteria</taxon>
        <taxon>Bacillati</taxon>
        <taxon>Actinomycetota</taxon>
        <taxon>Actinomycetes</taxon>
        <taxon>Mycobacteriales</taxon>
        <taxon>Dietziaceae</taxon>
        <taxon>Dietzia</taxon>
    </lineage>
</organism>
<dbReference type="InterPro" id="IPR001433">
    <property type="entry name" value="OxRdtase_FAD/NAD-bd"/>
</dbReference>
<dbReference type="InterPro" id="IPR006058">
    <property type="entry name" value="2Fe2S_fd_BS"/>
</dbReference>
<evidence type="ECO:0000256" key="3">
    <source>
        <dbReference type="ARBA" id="ARBA00022714"/>
    </source>
</evidence>
<keyword evidence="10" id="KW-1185">Reference proteome</keyword>
<evidence type="ECO:0000256" key="1">
    <source>
        <dbReference type="ARBA" id="ARBA00001974"/>
    </source>
</evidence>